<evidence type="ECO:0000313" key="2">
    <source>
        <dbReference type="Proteomes" id="UP000886520"/>
    </source>
</evidence>
<comment type="caution">
    <text evidence="1">The sequence shown here is derived from an EMBL/GenBank/DDBJ whole genome shotgun (WGS) entry which is preliminary data.</text>
</comment>
<protein>
    <submittedName>
        <fullName evidence="1">Uncharacterized protein</fullName>
    </submittedName>
</protein>
<gene>
    <name evidence="1" type="ORF">GOP47_0011364</name>
</gene>
<reference evidence="1" key="1">
    <citation type="submission" date="2021-01" db="EMBL/GenBank/DDBJ databases">
        <title>Adiantum capillus-veneris genome.</title>
        <authorList>
            <person name="Fang Y."/>
            <person name="Liao Q."/>
        </authorList>
    </citation>
    <scope>NUCLEOTIDE SEQUENCE</scope>
    <source>
        <strain evidence="1">H3</strain>
        <tissue evidence="1">Leaf</tissue>
    </source>
</reference>
<organism evidence="1 2">
    <name type="scientific">Adiantum capillus-veneris</name>
    <name type="common">Maidenhair fern</name>
    <dbReference type="NCBI Taxonomy" id="13818"/>
    <lineage>
        <taxon>Eukaryota</taxon>
        <taxon>Viridiplantae</taxon>
        <taxon>Streptophyta</taxon>
        <taxon>Embryophyta</taxon>
        <taxon>Tracheophyta</taxon>
        <taxon>Polypodiopsida</taxon>
        <taxon>Polypodiidae</taxon>
        <taxon>Polypodiales</taxon>
        <taxon>Pteridineae</taxon>
        <taxon>Pteridaceae</taxon>
        <taxon>Vittarioideae</taxon>
        <taxon>Adiantum</taxon>
    </lineage>
</organism>
<keyword evidence="2" id="KW-1185">Reference proteome</keyword>
<proteinExistence type="predicted"/>
<dbReference type="Proteomes" id="UP000886520">
    <property type="component" value="Chromosome 11"/>
</dbReference>
<accession>A0A9D4UT51</accession>
<sequence>MVKCRTWQECKPSSRLAYGERGEIVHCSRASSNGEADPKVEEQEKEMRRKEAILWCCVHFPARSGCRLDRSVWRHASHGGGQIFTTVDISIAEARVHLDNTISLNQTLSSGLHDWMTFIYDYQVEW</sequence>
<name>A0A9D4UT51_ADICA</name>
<dbReference type="EMBL" id="JABFUD020000011">
    <property type="protein sequence ID" value="KAI5073351.1"/>
    <property type="molecule type" value="Genomic_DNA"/>
</dbReference>
<evidence type="ECO:0000313" key="1">
    <source>
        <dbReference type="EMBL" id="KAI5073351.1"/>
    </source>
</evidence>
<dbReference type="AlphaFoldDB" id="A0A9D4UT51"/>